<evidence type="ECO:0000313" key="3">
    <source>
        <dbReference type="Proteomes" id="UP001609175"/>
    </source>
</evidence>
<name>A0ABW7JPK7_9NOCA</name>
<dbReference type="PANTHER" id="PTHR38590:SF1">
    <property type="entry name" value="BLL0828 PROTEIN"/>
    <property type="match status" value="1"/>
</dbReference>
<dbReference type="InterPro" id="IPR011335">
    <property type="entry name" value="Restrct_endonuc-II-like"/>
</dbReference>
<dbReference type="Pfam" id="PF04480">
    <property type="entry name" value="DUF559"/>
    <property type="match status" value="1"/>
</dbReference>
<dbReference type="InterPro" id="IPR007569">
    <property type="entry name" value="DUF559"/>
</dbReference>
<dbReference type="Proteomes" id="UP001609175">
    <property type="component" value="Unassembled WGS sequence"/>
</dbReference>
<dbReference type="PANTHER" id="PTHR38590">
    <property type="entry name" value="BLL0828 PROTEIN"/>
    <property type="match status" value="1"/>
</dbReference>
<dbReference type="InterPro" id="IPR047216">
    <property type="entry name" value="Endonuclease_DUF559_bact"/>
</dbReference>
<accession>A0ABW7JPK7</accession>
<dbReference type="EMBL" id="JBIMSO010000056">
    <property type="protein sequence ID" value="MFH5209763.1"/>
    <property type="molecule type" value="Genomic_DNA"/>
</dbReference>
<evidence type="ECO:0000313" key="2">
    <source>
        <dbReference type="EMBL" id="MFH5209763.1"/>
    </source>
</evidence>
<evidence type="ECO:0000259" key="1">
    <source>
        <dbReference type="Pfam" id="PF04480"/>
    </source>
</evidence>
<dbReference type="RefSeq" id="WP_395115467.1">
    <property type="nucleotide sequence ID" value="NZ_JBIMSO010000056.1"/>
</dbReference>
<reference evidence="2 3" key="1">
    <citation type="submission" date="2024-10" db="EMBL/GenBank/DDBJ databases">
        <authorList>
            <person name="Riesco R."/>
        </authorList>
    </citation>
    <scope>NUCLEOTIDE SEQUENCE [LARGE SCALE GENOMIC DNA]</scope>
    <source>
        <strain evidence="2 3">NCIMB 15449</strain>
    </source>
</reference>
<gene>
    <name evidence="2" type="ORF">ACHIPZ_16405</name>
</gene>
<feature type="domain" description="DUF559" evidence="1">
    <location>
        <begin position="168"/>
        <end position="273"/>
    </location>
</feature>
<comment type="caution">
    <text evidence="2">The sequence shown here is derived from an EMBL/GenBank/DDBJ whole genome shotgun (WGS) entry which is preliminary data.</text>
</comment>
<dbReference type="Gene3D" id="3.40.960.10">
    <property type="entry name" value="VSR Endonuclease"/>
    <property type="match status" value="1"/>
</dbReference>
<sequence>MHDFGVRTRDQLLADGVPAGTIDSRARNGAYTRLLPGTYCITEPTKLAQCAAVMSWQSRAVLSHRTAAWLYGWCDEPDVVEATVPHAVKVKTPSWLRLYRRTLDSAELVELQSLPIVTREQALLDCLAVLSPDEAARLVDESCRFAVDPIALELLASKTPGRSGNGAVARQLRQRAIGFASEPERLLARAFRARDFDIAANARIGPYVGDFVDDGARVVVEVDGREFHCAPDVFRNDRRRQNWLVRDGWFVLRYAAADVLADPHKVADEVITDVRRRRKARRG</sequence>
<protein>
    <submittedName>
        <fullName evidence="2">DUF559 domain-containing protein</fullName>
    </submittedName>
</protein>
<organism evidence="2 3">
    <name type="scientific">Antrihabitans spumae</name>
    <dbReference type="NCBI Taxonomy" id="3373370"/>
    <lineage>
        <taxon>Bacteria</taxon>
        <taxon>Bacillati</taxon>
        <taxon>Actinomycetota</taxon>
        <taxon>Actinomycetes</taxon>
        <taxon>Mycobacteriales</taxon>
        <taxon>Nocardiaceae</taxon>
        <taxon>Antrihabitans</taxon>
    </lineage>
</organism>
<proteinExistence type="predicted"/>
<dbReference type="SUPFAM" id="SSF52980">
    <property type="entry name" value="Restriction endonuclease-like"/>
    <property type="match status" value="1"/>
</dbReference>